<comment type="similarity">
    <text evidence="1">Belongs to the HMG-CoA reductase family.</text>
</comment>
<evidence type="ECO:0000256" key="4">
    <source>
        <dbReference type="ARBA" id="ARBA00023002"/>
    </source>
</evidence>
<dbReference type="GO" id="GO:0008299">
    <property type="term" value="P:isoprenoid biosynthetic process"/>
    <property type="evidence" value="ECO:0007669"/>
    <property type="project" value="InterPro"/>
</dbReference>
<dbReference type="InterPro" id="IPR002202">
    <property type="entry name" value="HMG_CoA_Rdtase"/>
</dbReference>
<dbReference type="RefSeq" id="WP_002705492.1">
    <property type="nucleotide sequence ID" value="NZ_AAWS01000082.1"/>
</dbReference>
<dbReference type="Gene3D" id="3.30.70.420">
    <property type="entry name" value="Hydroxymethylglutaryl-CoA reductase, class I/II, NAD/NADP-binding domain"/>
    <property type="match status" value="1"/>
</dbReference>
<accession>A1ZZS8</accession>
<dbReference type="PROSITE" id="PS00318">
    <property type="entry name" value="HMG_COA_REDUCTASE_2"/>
    <property type="match status" value="1"/>
</dbReference>
<evidence type="ECO:0000313" key="5">
    <source>
        <dbReference type="EMBL" id="EAY24089.1"/>
    </source>
</evidence>
<dbReference type="GO" id="GO:0004420">
    <property type="term" value="F:hydroxymethylglutaryl-CoA reductase (NADPH) activity"/>
    <property type="evidence" value="ECO:0007669"/>
    <property type="project" value="UniProtKB-EC"/>
</dbReference>
<dbReference type="PRINTS" id="PR00071">
    <property type="entry name" value="HMGCOARDTASE"/>
</dbReference>
<evidence type="ECO:0000256" key="1">
    <source>
        <dbReference type="ARBA" id="ARBA00007661"/>
    </source>
</evidence>
<gene>
    <name evidence="5" type="ORF">M23134_02465</name>
</gene>
<dbReference type="SUPFAM" id="SSF55035">
    <property type="entry name" value="NAD-binding domain of HMG-CoA reductase"/>
    <property type="match status" value="1"/>
</dbReference>
<dbReference type="AlphaFoldDB" id="A1ZZS8"/>
<dbReference type="EMBL" id="AAWS01000082">
    <property type="protein sequence ID" value="EAY24089.1"/>
    <property type="molecule type" value="Genomic_DNA"/>
</dbReference>
<dbReference type="Proteomes" id="UP000004095">
    <property type="component" value="Unassembled WGS sequence"/>
</dbReference>
<dbReference type="eggNOG" id="COG1257">
    <property type="taxonomic scope" value="Bacteria"/>
</dbReference>
<dbReference type="GO" id="GO:0015936">
    <property type="term" value="P:coenzyme A metabolic process"/>
    <property type="evidence" value="ECO:0007669"/>
    <property type="project" value="InterPro"/>
</dbReference>
<dbReference type="InterPro" id="IPR023076">
    <property type="entry name" value="HMG_CoA_Rdtase_CS"/>
</dbReference>
<dbReference type="CDD" id="cd00643">
    <property type="entry name" value="HMG-CoA_reductase_classI"/>
    <property type="match status" value="1"/>
</dbReference>
<keyword evidence="6" id="KW-1185">Reference proteome</keyword>
<dbReference type="SUPFAM" id="SSF56542">
    <property type="entry name" value="Substrate-binding domain of HMG-CoA reductase"/>
    <property type="match status" value="1"/>
</dbReference>
<sequence length="424" mass="45614">MSYSHKHVKKVLEQIEKVKSIEAYTQQIAPLTQEEIDKLDRKSFNGSATTEGLEARLSFLAEQGVSVDRLTSHSGLESPESLKGNIENFIGMAQVPVGLAGPLLVKGSEAQGDFFVPLATTEGALIASYNRGMKACRLSGGITSVCLIEGVQRSPFFKFDNLGTVGLFIKWVYQRMDKFTEIVESTSRFAKLNDLKANIEGNSVILTFEYLTGDAAGQNMVTICTDKICKYILANFDITPLEWYIEGNYSGDKKATTLSFVNVRGKKVTAEIVIPRFVVDKVLKTTPEKIAQYWQSSTLGVIQSGAIGAQGHVANGLTALFIACGQDVACISESSIGLTRMETNTDGDLYVSVTLPSLIVGTVGGGTSLATQKECLEMLGCAGANKAKKFAEICCAVALAGEISIASAMSADHFTNAHQKLGRK</sequence>
<dbReference type="InterPro" id="IPR023074">
    <property type="entry name" value="HMG_CoA_Rdtase_cat_sf"/>
</dbReference>
<evidence type="ECO:0000256" key="3">
    <source>
        <dbReference type="ARBA" id="ARBA00022857"/>
    </source>
</evidence>
<name>A1ZZS8_MICM2</name>
<evidence type="ECO:0000256" key="2">
    <source>
        <dbReference type="ARBA" id="ARBA00012999"/>
    </source>
</evidence>
<dbReference type="InterPro" id="IPR009029">
    <property type="entry name" value="HMG_CoA_Rdtase_sub-bd_dom_sf"/>
</dbReference>
<protein>
    <recommendedName>
        <fullName evidence="2">hydroxymethylglutaryl-CoA reductase (NADPH)</fullName>
        <ecNumber evidence="2">1.1.1.34</ecNumber>
    </recommendedName>
</protein>
<organism evidence="5 6">
    <name type="scientific">Microscilla marina ATCC 23134</name>
    <dbReference type="NCBI Taxonomy" id="313606"/>
    <lineage>
        <taxon>Bacteria</taxon>
        <taxon>Pseudomonadati</taxon>
        <taxon>Bacteroidota</taxon>
        <taxon>Cytophagia</taxon>
        <taxon>Cytophagales</taxon>
        <taxon>Microscillaceae</taxon>
        <taxon>Microscilla</taxon>
    </lineage>
</organism>
<dbReference type="PANTHER" id="PTHR10572">
    <property type="entry name" value="3-HYDROXY-3-METHYLGLUTARYL-COENZYME A REDUCTASE"/>
    <property type="match status" value="1"/>
</dbReference>
<dbReference type="EC" id="1.1.1.34" evidence="2"/>
<evidence type="ECO:0000313" key="6">
    <source>
        <dbReference type="Proteomes" id="UP000004095"/>
    </source>
</evidence>
<dbReference type="InterPro" id="IPR009023">
    <property type="entry name" value="HMG_CoA_Rdtase_NAD(P)-bd_sf"/>
</dbReference>
<reference evidence="5 6" key="1">
    <citation type="submission" date="2007-01" db="EMBL/GenBank/DDBJ databases">
        <authorList>
            <person name="Haygood M."/>
            <person name="Podell S."/>
            <person name="Anderson C."/>
            <person name="Hopkinson B."/>
            <person name="Roe K."/>
            <person name="Barbeau K."/>
            <person name="Gaasterland T."/>
            <person name="Ferriera S."/>
            <person name="Johnson J."/>
            <person name="Kravitz S."/>
            <person name="Beeson K."/>
            <person name="Sutton G."/>
            <person name="Rogers Y.-H."/>
            <person name="Friedman R."/>
            <person name="Frazier M."/>
            <person name="Venter J.C."/>
        </authorList>
    </citation>
    <scope>NUCLEOTIDE SEQUENCE [LARGE SCALE GENOMIC DNA]</scope>
    <source>
        <strain evidence="5 6">ATCC 23134</strain>
    </source>
</reference>
<dbReference type="PROSITE" id="PS50065">
    <property type="entry name" value="HMG_COA_REDUCTASE_4"/>
    <property type="match status" value="1"/>
</dbReference>
<proteinExistence type="inferred from homology"/>
<dbReference type="PANTHER" id="PTHR10572:SF24">
    <property type="entry name" value="3-HYDROXY-3-METHYLGLUTARYL-COENZYME A REDUCTASE"/>
    <property type="match status" value="1"/>
</dbReference>
<comment type="caution">
    <text evidence="5">The sequence shown here is derived from an EMBL/GenBank/DDBJ whole genome shotgun (WGS) entry which is preliminary data.</text>
</comment>
<keyword evidence="4 5" id="KW-0560">Oxidoreductase</keyword>
<dbReference type="InterPro" id="IPR004554">
    <property type="entry name" value="HMG_CoA_Rdtase_eu_arc"/>
</dbReference>
<dbReference type="OrthoDB" id="9794902at2"/>
<dbReference type="Gene3D" id="3.90.770.10">
    <property type="entry name" value="3-hydroxy-3-methylglutaryl-coenzyme A Reductase, Chain A, domain 2"/>
    <property type="match status" value="1"/>
</dbReference>
<keyword evidence="3" id="KW-0521">NADP</keyword>
<dbReference type="Pfam" id="PF00368">
    <property type="entry name" value="HMG-CoA_red"/>
    <property type="match status" value="1"/>
</dbReference>